<dbReference type="Proteomes" id="UP000281708">
    <property type="component" value="Unassembled WGS sequence"/>
</dbReference>
<keyword evidence="2" id="KW-1185">Reference proteome</keyword>
<evidence type="ECO:0000313" key="1">
    <source>
        <dbReference type="EMBL" id="RLV50601.1"/>
    </source>
</evidence>
<comment type="caution">
    <text evidence="1">The sequence shown here is derived from an EMBL/GenBank/DDBJ whole genome shotgun (WGS) entry which is preliminary data.</text>
</comment>
<name>A0A3L8P5X2_9ACTN</name>
<gene>
    <name evidence="1" type="ORF">D9V37_01125</name>
</gene>
<proteinExistence type="predicted"/>
<protein>
    <submittedName>
        <fullName evidence="1">Uncharacterized protein</fullName>
    </submittedName>
</protein>
<sequence>MMPSTSQESPERFIEIVSRFSASVGEASPLVVVWLTKAMTRTRSASALTTPTFCTVAFTTALVCTAGPVVPSASISLAKVASYSLRYVGVR</sequence>
<dbReference type="EMBL" id="RDBE01000001">
    <property type="protein sequence ID" value="RLV50601.1"/>
    <property type="molecule type" value="Genomic_DNA"/>
</dbReference>
<accession>A0A3L8P5X2</accession>
<evidence type="ECO:0000313" key="2">
    <source>
        <dbReference type="Proteomes" id="UP000281708"/>
    </source>
</evidence>
<organism evidence="1 2">
    <name type="scientific">Nocardioides mangrovicus</name>
    <dbReference type="NCBI Taxonomy" id="2478913"/>
    <lineage>
        <taxon>Bacteria</taxon>
        <taxon>Bacillati</taxon>
        <taxon>Actinomycetota</taxon>
        <taxon>Actinomycetes</taxon>
        <taxon>Propionibacteriales</taxon>
        <taxon>Nocardioidaceae</taxon>
        <taxon>Nocardioides</taxon>
    </lineage>
</organism>
<reference evidence="1 2" key="1">
    <citation type="submission" date="2018-10" db="EMBL/GenBank/DDBJ databases">
        <title>Marmoricola sp. 4Q3S-7 whole genome shotgun sequence.</title>
        <authorList>
            <person name="Li F."/>
        </authorList>
    </citation>
    <scope>NUCLEOTIDE SEQUENCE [LARGE SCALE GENOMIC DNA]</scope>
    <source>
        <strain evidence="1 2">4Q3S-7</strain>
    </source>
</reference>
<dbReference type="AlphaFoldDB" id="A0A3L8P5X2"/>